<organism evidence="1 2">
    <name type="scientific">Acetobacter cibinongensis</name>
    <dbReference type="NCBI Taxonomy" id="146475"/>
    <lineage>
        <taxon>Bacteria</taxon>
        <taxon>Pseudomonadati</taxon>
        <taxon>Pseudomonadota</taxon>
        <taxon>Alphaproteobacteria</taxon>
        <taxon>Acetobacterales</taxon>
        <taxon>Acetobacteraceae</taxon>
        <taxon>Acetobacter</taxon>
    </lineage>
</organism>
<evidence type="ECO:0000313" key="1">
    <source>
        <dbReference type="EMBL" id="OUI99549.1"/>
    </source>
</evidence>
<dbReference type="AlphaFoldDB" id="A0A1Z5YRN8"/>
<name>A0A1Z5YRN8_9PROT</name>
<sequence length="75" mass="8135">MSHAAKEIIATARSLRETARLSRATGPNDADDNLSLCEWMEQQAARLEGALTLLDGVGHQFGPVIIDAEFVEVRA</sequence>
<comment type="caution">
    <text evidence="1">The sequence shown here is derived from an EMBL/GenBank/DDBJ whole genome shotgun (WGS) entry which is preliminary data.</text>
</comment>
<dbReference type="Proteomes" id="UP000196086">
    <property type="component" value="Unassembled WGS sequence"/>
</dbReference>
<proteinExistence type="predicted"/>
<protein>
    <submittedName>
        <fullName evidence="1">Uncharacterized protein</fullName>
    </submittedName>
</protein>
<dbReference type="EMBL" id="JOMQ01000070">
    <property type="protein sequence ID" value="OUI99549.1"/>
    <property type="molecule type" value="Genomic_DNA"/>
</dbReference>
<dbReference type="RefSeq" id="WP_086652150.1">
    <property type="nucleotide sequence ID" value="NZ_JOMQ01000070.1"/>
</dbReference>
<reference evidence="1 2" key="1">
    <citation type="submission" date="2014-06" db="EMBL/GenBank/DDBJ databases">
        <authorList>
            <person name="Ju J."/>
            <person name="Zhang J."/>
        </authorList>
    </citation>
    <scope>NUCLEOTIDE SEQUENCE [LARGE SCALE GENOMIC DNA]</scope>
    <source>
        <strain evidence="1 2">DsW_47</strain>
    </source>
</reference>
<evidence type="ECO:0000313" key="2">
    <source>
        <dbReference type="Proteomes" id="UP000196086"/>
    </source>
</evidence>
<accession>A0A1Z5YRN8</accession>
<gene>
    <name evidence="1" type="ORF">HK14_14235</name>
</gene>